<dbReference type="Proteomes" id="UP001229244">
    <property type="component" value="Unassembled WGS sequence"/>
</dbReference>
<dbReference type="Gene3D" id="3.90.226.10">
    <property type="entry name" value="2-enoyl-CoA Hydratase, Chain A, domain 1"/>
    <property type="match status" value="2"/>
</dbReference>
<organism evidence="1 2">
    <name type="scientific">Amorphus orientalis</name>
    <dbReference type="NCBI Taxonomy" id="649198"/>
    <lineage>
        <taxon>Bacteria</taxon>
        <taxon>Pseudomonadati</taxon>
        <taxon>Pseudomonadota</taxon>
        <taxon>Alphaproteobacteria</taxon>
        <taxon>Hyphomicrobiales</taxon>
        <taxon>Amorphaceae</taxon>
        <taxon>Amorphus</taxon>
    </lineage>
</organism>
<proteinExistence type="predicted"/>
<dbReference type="AlphaFoldDB" id="A0AAE3VRF2"/>
<evidence type="ECO:0000313" key="1">
    <source>
        <dbReference type="EMBL" id="MDQ0316465.1"/>
    </source>
</evidence>
<dbReference type="GO" id="GO:0006635">
    <property type="term" value="P:fatty acid beta-oxidation"/>
    <property type="evidence" value="ECO:0007669"/>
    <property type="project" value="TreeGrafter"/>
</dbReference>
<dbReference type="InterPro" id="IPR029045">
    <property type="entry name" value="ClpP/crotonase-like_dom_sf"/>
</dbReference>
<dbReference type="PANTHER" id="PTHR11941">
    <property type="entry name" value="ENOYL-COA HYDRATASE-RELATED"/>
    <property type="match status" value="1"/>
</dbReference>
<protein>
    <submittedName>
        <fullName evidence="1">Benzoyl-CoA-dihydrodiol lyase</fullName>
        <ecNumber evidence="1">4.1.2.44</ecNumber>
    </submittedName>
</protein>
<dbReference type="InterPro" id="IPR017633">
    <property type="entry name" value="Benz-CoA_dihydrodiol_lyase"/>
</dbReference>
<dbReference type="SUPFAM" id="SSF52096">
    <property type="entry name" value="ClpP/crotonase"/>
    <property type="match status" value="2"/>
</dbReference>
<comment type="caution">
    <text evidence="1">The sequence shown here is derived from an EMBL/GenBank/DDBJ whole genome shotgun (WGS) entry which is preliminary data.</text>
</comment>
<dbReference type="EC" id="4.1.2.44" evidence="1"/>
<name>A0AAE3VRF2_9HYPH</name>
<keyword evidence="2" id="KW-1185">Reference proteome</keyword>
<dbReference type="CDD" id="cd06558">
    <property type="entry name" value="crotonase-like"/>
    <property type="match status" value="1"/>
</dbReference>
<dbReference type="RefSeq" id="WP_306886347.1">
    <property type="nucleotide sequence ID" value="NZ_JAUSUL010000003.1"/>
</dbReference>
<dbReference type="InterPro" id="IPR001753">
    <property type="entry name" value="Enoyl-CoA_hydra/iso"/>
</dbReference>
<dbReference type="GO" id="GO:0016829">
    <property type="term" value="F:lyase activity"/>
    <property type="evidence" value="ECO:0007669"/>
    <property type="project" value="UniProtKB-KW"/>
</dbReference>
<dbReference type="EMBL" id="JAUSUL010000003">
    <property type="protein sequence ID" value="MDQ0316465.1"/>
    <property type="molecule type" value="Genomic_DNA"/>
</dbReference>
<evidence type="ECO:0000313" key="2">
    <source>
        <dbReference type="Proteomes" id="UP001229244"/>
    </source>
</evidence>
<sequence length="553" mass="61369">MDKRIDFQTDPSKYRHWRISYDGEVAYLTMDVDPSAGLFEGYELKLNSYDLGVDIELADAVQRLRFEHPEVKAVVMQSGKEKVFCAGANIRMLGGAAHAHKVNFCKFTNETRNTFEAAGAESGQYYICAVRGACAGGGYELALACDHIILADDASSSVALPEVPLLAVLPGTGGLTRVTDKRKVRRDLADVFCAMEEGVRGKKALDWRLVDDAVPNSKFDETVATRAKEFAAKSKRPADAKGIELTPLKRTIGEDGSLTYSTVEVEIDRAKGIAYLSITGPTDPAPSSVEALHKEGADSWMLRAAREIDDAILHMRLNELEVGVLVFRTQGDPEAVVAHERFLMENRSDWLANEILLYWKRVLKRIDMTSRSLVALVEPGSCFAGILAEILFAVDRSYMAEGDFEGDNRHVATVTLTDANFGPFPMANDLTRLETRFLGEPDSVTKAKEQKDEALEAFDAKELGLVTFAFDDIDWEDEVRVFLEERASFSPDALTGMEANLRFPGPETMETRIFGRLTAWQNWIFQRPNAVGDDGALKRYGTGVRGSYDMRRV</sequence>
<dbReference type="PANTHER" id="PTHR11941:SF54">
    <property type="entry name" value="ENOYL-COA HYDRATASE, MITOCHONDRIAL"/>
    <property type="match status" value="1"/>
</dbReference>
<dbReference type="NCBIfam" id="TIGR03222">
    <property type="entry name" value="benzo_boxC"/>
    <property type="match status" value="1"/>
</dbReference>
<keyword evidence="1" id="KW-0456">Lyase</keyword>
<reference evidence="1" key="1">
    <citation type="submission" date="2023-07" db="EMBL/GenBank/DDBJ databases">
        <title>Genomic Encyclopedia of Type Strains, Phase IV (KMG-IV): sequencing the most valuable type-strain genomes for metagenomic binning, comparative biology and taxonomic classification.</title>
        <authorList>
            <person name="Goeker M."/>
        </authorList>
    </citation>
    <scope>NUCLEOTIDE SEQUENCE</scope>
    <source>
        <strain evidence="1">DSM 21202</strain>
    </source>
</reference>
<accession>A0AAE3VRF2</accession>
<gene>
    <name evidence="1" type="ORF">J2S73_002941</name>
</gene>
<dbReference type="Pfam" id="PF00378">
    <property type="entry name" value="ECH_1"/>
    <property type="match status" value="1"/>
</dbReference>